<sequence>MIDIKKIIMSLVVAFILTFTNAEEELEEEKDNCAEQNDEISDEPLSEDVTEEELEEEEENETSYESVTINEYDLIDNRSSFDDNDIILIQHFNELESNGEYHLFSLSHYCKDNLMLNESSIQYHHLFKQLTICRTLLFNPFDSV</sequence>
<reference evidence="3 4" key="1">
    <citation type="submission" date="2011-11" db="EMBL/GenBank/DDBJ databases">
        <authorList>
            <person name="Hannick L."/>
            <person name="Karamycheva S."/>
            <person name="Lorenzi H."/>
            <person name="Caler E."/>
        </authorList>
    </citation>
    <scope>NUCLEOTIDE SEQUENCE [LARGE SCALE GENOMIC DNA]</scope>
    <source>
        <strain evidence="3 4">P19</strain>
    </source>
</reference>
<gene>
    <name evidence="3" type="ORF">ENU1_173520</name>
</gene>
<dbReference type="OMA" id="CAEQNDE"/>
<protein>
    <submittedName>
        <fullName evidence="3">Uncharacterized protein</fullName>
    </submittedName>
</protein>
<organism evidence="3 4">
    <name type="scientific">Entamoeba nuttalli (strain P19)</name>
    <name type="common">Amoeba</name>
    <dbReference type="NCBI Taxonomy" id="1076696"/>
    <lineage>
        <taxon>Eukaryota</taxon>
        <taxon>Amoebozoa</taxon>
        <taxon>Evosea</taxon>
        <taxon>Archamoebae</taxon>
        <taxon>Mastigamoebida</taxon>
        <taxon>Entamoebidae</taxon>
        <taxon>Entamoeba</taxon>
    </lineage>
</organism>
<evidence type="ECO:0000256" key="2">
    <source>
        <dbReference type="SAM" id="SignalP"/>
    </source>
</evidence>
<feature type="compositionally biased region" description="Acidic residues" evidence="1">
    <location>
        <begin position="27"/>
        <end position="62"/>
    </location>
</feature>
<name>K2GT81_ENTNP</name>
<evidence type="ECO:0000313" key="3">
    <source>
        <dbReference type="EMBL" id="EKE38193.1"/>
    </source>
</evidence>
<feature type="signal peptide" evidence="2">
    <location>
        <begin position="1"/>
        <end position="22"/>
    </location>
</feature>
<dbReference type="GeneID" id="20075639"/>
<dbReference type="RefSeq" id="XP_008859461.1">
    <property type="nucleotide sequence ID" value="XM_008861239.1"/>
</dbReference>
<feature type="region of interest" description="Disordered" evidence="1">
    <location>
        <begin position="27"/>
        <end position="66"/>
    </location>
</feature>
<feature type="chain" id="PRO_5003858227" evidence="2">
    <location>
        <begin position="23"/>
        <end position="144"/>
    </location>
</feature>
<dbReference type="Proteomes" id="UP000006769">
    <property type="component" value="Unassembled WGS sequence"/>
</dbReference>
<keyword evidence="2" id="KW-0732">Signal</keyword>
<dbReference type="AlphaFoldDB" id="K2GT81"/>
<accession>K2GT81</accession>
<dbReference type="VEuPathDB" id="AmoebaDB:ENU1_173520"/>
<evidence type="ECO:0000256" key="1">
    <source>
        <dbReference type="SAM" id="MobiDB-lite"/>
    </source>
</evidence>
<dbReference type="OrthoDB" id="10331046at2759"/>
<dbReference type="EMBL" id="JH928921">
    <property type="protein sequence ID" value="EKE38193.1"/>
    <property type="molecule type" value="Genomic_DNA"/>
</dbReference>
<proteinExistence type="predicted"/>
<evidence type="ECO:0000313" key="4">
    <source>
        <dbReference type="Proteomes" id="UP000006769"/>
    </source>
</evidence>